<reference evidence="3" key="1">
    <citation type="submission" date="2018-07" db="EMBL/GenBank/DDBJ databases">
        <authorList>
            <person name="Safronova V.I."/>
            <person name="Chirak E.R."/>
            <person name="Sazanova A.L."/>
        </authorList>
    </citation>
    <scope>NUCLEOTIDE SEQUENCE [LARGE SCALE GENOMIC DNA]</scope>
    <source>
        <strain evidence="3">RCAM04685</strain>
    </source>
</reference>
<keyword evidence="1" id="KW-0812">Transmembrane</keyword>
<evidence type="ECO:0000313" key="2">
    <source>
        <dbReference type="EMBL" id="RDJ26696.1"/>
    </source>
</evidence>
<dbReference type="RefSeq" id="WP_114828580.1">
    <property type="nucleotide sequence ID" value="NZ_QQTO01000001.1"/>
</dbReference>
<comment type="caution">
    <text evidence="2">The sequence shown here is derived from an EMBL/GenBank/DDBJ whole genome shotgun (WGS) entry which is preliminary data.</text>
</comment>
<accession>A0A370L8W0</accession>
<proteinExistence type="predicted"/>
<gene>
    <name evidence="2" type="ORF">DWE98_07525</name>
</gene>
<sequence>MLGAILLAALTFSLFTLLTGKGARINEVLGELINYWLGLISILIIAIVICYVLKVLNIQTYDFEYYAFRALRFMTVSIYDAGIELWARALGS</sequence>
<name>A0A370L8W0_9HYPH</name>
<dbReference type="Proteomes" id="UP000255207">
    <property type="component" value="Unassembled WGS sequence"/>
</dbReference>
<evidence type="ECO:0000256" key="1">
    <source>
        <dbReference type="SAM" id="Phobius"/>
    </source>
</evidence>
<dbReference type="AlphaFoldDB" id="A0A370L8W0"/>
<dbReference type="EMBL" id="QQTP01000003">
    <property type="protein sequence ID" value="RDJ26696.1"/>
    <property type="molecule type" value="Genomic_DNA"/>
</dbReference>
<keyword evidence="1" id="KW-1133">Transmembrane helix</keyword>
<keyword evidence="1" id="KW-0472">Membrane</keyword>
<evidence type="ECO:0000313" key="3">
    <source>
        <dbReference type="Proteomes" id="UP000255207"/>
    </source>
</evidence>
<keyword evidence="3" id="KW-1185">Reference proteome</keyword>
<feature type="transmembrane region" description="Helical" evidence="1">
    <location>
        <begin position="32"/>
        <end position="53"/>
    </location>
</feature>
<protein>
    <submittedName>
        <fullName evidence="2">Uncharacterized protein</fullName>
    </submittedName>
</protein>
<organism evidence="2 3">
    <name type="scientific">Bosea caraganae</name>
    <dbReference type="NCBI Taxonomy" id="2763117"/>
    <lineage>
        <taxon>Bacteria</taxon>
        <taxon>Pseudomonadati</taxon>
        <taxon>Pseudomonadota</taxon>
        <taxon>Alphaproteobacteria</taxon>
        <taxon>Hyphomicrobiales</taxon>
        <taxon>Boseaceae</taxon>
        <taxon>Bosea</taxon>
    </lineage>
</organism>